<proteinExistence type="predicted"/>
<evidence type="ECO:0000313" key="3">
    <source>
        <dbReference type="EMBL" id="CAF3604626.1"/>
    </source>
</evidence>
<evidence type="ECO:0000313" key="2">
    <source>
        <dbReference type="EMBL" id="CAF3517169.1"/>
    </source>
</evidence>
<dbReference type="Proteomes" id="UP000663874">
    <property type="component" value="Unassembled WGS sequence"/>
</dbReference>
<feature type="compositionally biased region" description="Low complexity" evidence="1">
    <location>
        <begin position="324"/>
        <end position="341"/>
    </location>
</feature>
<comment type="caution">
    <text evidence="3">The sequence shown here is derived from an EMBL/GenBank/DDBJ whole genome shotgun (WGS) entry which is preliminary data.</text>
</comment>
<protein>
    <submittedName>
        <fullName evidence="3">Uncharacterized protein</fullName>
    </submittedName>
</protein>
<accession>A0A818NFG2</accession>
<dbReference type="AlphaFoldDB" id="A0A818NFG2"/>
<dbReference type="EMBL" id="CAJOAX010000129">
    <property type="protein sequence ID" value="CAF3517169.1"/>
    <property type="molecule type" value="Genomic_DNA"/>
</dbReference>
<feature type="region of interest" description="Disordered" evidence="1">
    <location>
        <begin position="316"/>
        <end position="389"/>
    </location>
</feature>
<sequence>MKQGKHKLNNYYHQMSLKSFIYNDCCLLINIDLNSQRIRQLLERRFKSNSNRTSFDFKLFPPEQPSNNAKVSRSFLRYQPKIISTNDYEENLSTDSSSSEEEDNDDVFSTNDDDYLNKLAEWEPENFRPTIDEDDDDNDEDENANIIQSTSEENNNEDNETNQMDYSIVENAPTTHTEDLLVTFIHRPLKTEPISYDNNIFQYPPQLDGQIDFSSTKSSTGSNRTINNKNLDDIIAKVKAKTSQPSRAIEIHRVPLSTNKCRSHDDIKNKFLNQTIKTKSLPIPPKTNRIKEQTKKIKPRLLSTVLKNNEDAIRPLETRIPSIQTNNQKSSRTSSTSNLQSPISKQQDQKQNLLNRQRIPSQQQIKSSSNNKQKYNLQPKQSKEKSASVHMTLAEQKLNHYQQLTSSISKTSNSNTISSTIKSKSKEFIKNQPKLSKSINDLSVQNSESTTSVLNDHNQHIKKKPQKIKRLNKKQTNLLLNNQSHIHITKQKPKEHNIIQKPKLVSHQSEPLIHTTTSNDNINKRPENFFNDCIIIDDDEQEEYNNENNNNNIKDDDIQEIEQKHYSISYDIRTREKLLDHAVHSSLMHIKWLFNLEYLLLEHILICHEKHIHPLNKIYENSSIIKYEHPINLSYYNIDPSFISIIIINFIKMFILRNSFNDQQEYSFIQCGITSHIRYLLIELPTYNHNEEKDINDNCFKCHQYSLIINILFDLLFDLIEYDLCEIISKIKYRSSLIEDDYFTRFLQSNITKTNSYYRIKLIIYFIELIGIHMNKCQNKKQFQFNQNENKLFHSIEDFIRHIISQTNDSIDEKISICFNVMELCLLFVNEKEIRIEQMALFLSELCQDNSKCLNLFLFDNNLLPDIRLLLINELISKSFNLKFMSINYVNEFFRQIQNILNSSEPINDFALLLLRSLFTTYADLITEIKVFPFMYTSFVQQLTNTLRNQLELVFVKLIEVSSNNSIYFEQMKRTLIFYRLLTCRWNKL</sequence>
<feature type="compositionally biased region" description="Acidic residues" evidence="1">
    <location>
        <begin position="132"/>
        <end position="142"/>
    </location>
</feature>
<name>A0A818NFG2_9BILA</name>
<dbReference type="Proteomes" id="UP000663823">
    <property type="component" value="Unassembled WGS sequence"/>
</dbReference>
<organism evidence="3 4">
    <name type="scientific">Rotaria sordida</name>
    <dbReference type="NCBI Taxonomy" id="392033"/>
    <lineage>
        <taxon>Eukaryota</taxon>
        <taxon>Metazoa</taxon>
        <taxon>Spiralia</taxon>
        <taxon>Gnathifera</taxon>
        <taxon>Rotifera</taxon>
        <taxon>Eurotatoria</taxon>
        <taxon>Bdelloidea</taxon>
        <taxon>Philodinida</taxon>
        <taxon>Philodinidae</taxon>
        <taxon>Rotaria</taxon>
    </lineage>
</organism>
<dbReference type="EMBL" id="CAJOBE010000246">
    <property type="protein sequence ID" value="CAF3604626.1"/>
    <property type="molecule type" value="Genomic_DNA"/>
</dbReference>
<feature type="compositionally biased region" description="Polar residues" evidence="1">
    <location>
        <begin position="342"/>
        <end position="360"/>
    </location>
</feature>
<evidence type="ECO:0000256" key="1">
    <source>
        <dbReference type="SAM" id="MobiDB-lite"/>
    </source>
</evidence>
<gene>
    <name evidence="3" type="ORF">FNK824_LOCUS3592</name>
    <name evidence="2" type="ORF">OTI717_LOCUS2600</name>
</gene>
<feature type="compositionally biased region" description="Acidic residues" evidence="1">
    <location>
        <begin position="87"/>
        <end position="114"/>
    </location>
</feature>
<reference evidence="3" key="1">
    <citation type="submission" date="2021-02" db="EMBL/GenBank/DDBJ databases">
        <authorList>
            <person name="Nowell W R."/>
        </authorList>
    </citation>
    <scope>NUCLEOTIDE SEQUENCE</scope>
</reference>
<evidence type="ECO:0000313" key="4">
    <source>
        <dbReference type="Proteomes" id="UP000663874"/>
    </source>
</evidence>
<feature type="region of interest" description="Disordered" evidence="1">
    <location>
        <begin position="86"/>
        <end position="142"/>
    </location>
</feature>
<feature type="compositionally biased region" description="Low complexity" evidence="1">
    <location>
        <begin position="361"/>
        <end position="376"/>
    </location>
</feature>